<comment type="caution">
    <text evidence="2">The sequence shown here is derived from an EMBL/GenBank/DDBJ whole genome shotgun (WGS) entry which is preliminary data.</text>
</comment>
<dbReference type="OrthoDB" id="9984448at2759"/>
<name>A0A816EMU3_9BILA</name>
<evidence type="ECO:0000313" key="5">
    <source>
        <dbReference type="EMBL" id="CAF4096671.1"/>
    </source>
</evidence>
<reference evidence="2" key="1">
    <citation type="submission" date="2021-02" db="EMBL/GenBank/DDBJ databases">
        <authorList>
            <person name="Nowell W R."/>
        </authorList>
    </citation>
    <scope>NUCLEOTIDE SEQUENCE</scope>
</reference>
<evidence type="ECO:0000313" key="4">
    <source>
        <dbReference type="EMBL" id="CAF3811221.1"/>
    </source>
</evidence>
<evidence type="ECO:0000313" key="7">
    <source>
        <dbReference type="Proteomes" id="UP000663866"/>
    </source>
</evidence>
<keyword evidence="7" id="KW-1185">Reference proteome</keyword>
<sequence length="552" mass="64180">MLREDDSLRPYPVDAKQDKVVRKILRIKAYGPISRTILLFSNISQRITFCLNDYVKEKTRNRPIERKDANEIIIPCVCKSTDAMDSKYFYAVREGRIWFKPIAAHENARWNLLANNGYTNKKKTPLISVSADGDNIIAIDQNQTIHYGKTNKVICQVSFIRPQWRILRSTVNWRENWFGMEGVSLIVNLFKNPILRPLPNARSIAVSHKGPDTMYYTDMNGKKHPDPYVGVTSIYILNDDGTRIFFADPWLHNKFGNELTGPEDGRFKAETLAASASTIMIIQRARNEFGQEINKVYTRFADFDSIGSNPALKATYNRKNRLAMVRYIPSEDWIQQPSIILSRKARLTKNIALLQLGWGQNNRQLRVQGQDTDGRNGYYHKNIYDTIWTFEVTDNILIEEEEFLSDSIPHTGFEQGPKITEDYKNGILRPHNIKNLLDITLEKFSRRGLNERGLHTKLVLTLENDVRLSLPLYARRGWKSLIGISGENIWKLIIPDEYYNDENVLIREFLQRIFGNKRRCPVNVHERAEEIRITNVFGNCNRFEFIFRNKQI</sequence>
<accession>A0A816EMU3</accession>
<dbReference type="EMBL" id="CAJNOV010014344">
    <property type="protein sequence ID" value="CAF1547097.1"/>
    <property type="molecule type" value="Genomic_DNA"/>
</dbReference>
<proteinExistence type="predicted"/>
<gene>
    <name evidence="5" type="ORF">BYL167_LOCUS18898</name>
    <name evidence="1" type="ORF">CJN711_LOCUS30118</name>
    <name evidence="2" type="ORF">KQP761_LOCUS30123</name>
    <name evidence="4" type="ORF">OVN521_LOCUS4458</name>
    <name evidence="3" type="ORF">WKI299_LOCUS21977</name>
</gene>
<dbReference type="Proteomes" id="UP000663834">
    <property type="component" value="Unassembled WGS sequence"/>
</dbReference>
<evidence type="ECO:0000313" key="3">
    <source>
        <dbReference type="EMBL" id="CAF2109463.1"/>
    </source>
</evidence>
<evidence type="ECO:0000313" key="1">
    <source>
        <dbReference type="EMBL" id="CAF1547097.1"/>
    </source>
</evidence>
<evidence type="ECO:0000313" key="2">
    <source>
        <dbReference type="EMBL" id="CAF1651724.1"/>
    </source>
</evidence>
<protein>
    <submittedName>
        <fullName evidence="2">Uncharacterized protein</fullName>
    </submittedName>
</protein>
<dbReference type="Proteomes" id="UP000663866">
    <property type="component" value="Unassembled WGS sequence"/>
</dbReference>
<organism evidence="2 6">
    <name type="scientific">Rotaria magnacalcarata</name>
    <dbReference type="NCBI Taxonomy" id="392030"/>
    <lineage>
        <taxon>Eukaryota</taxon>
        <taxon>Metazoa</taxon>
        <taxon>Spiralia</taxon>
        <taxon>Gnathifera</taxon>
        <taxon>Rotifera</taxon>
        <taxon>Eurotatoria</taxon>
        <taxon>Bdelloidea</taxon>
        <taxon>Philodinida</taxon>
        <taxon>Philodinidae</taxon>
        <taxon>Rotaria</taxon>
    </lineage>
</organism>
<dbReference type="Proteomes" id="UP000663855">
    <property type="component" value="Unassembled WGS sequence"/>
</dbReference>
<evidence type="ECO:0000313" key="6">
    <source>
        <dbReference type="Proteomes" id="UP000663834"/>
    </source>
</evidence>
<dbReference type="Proteomes" id="UP000663856">
    <property type="component" value="Unassembled WGS sequence"/>
</dbReference>
<dbReference type="Proteomes" id="UP000681967">
    <property type="component" value="Unassembled WGS sequence"/>
</dbReference>
<dbReference type="EMBL" id="CAJOBG010000412">
    <property type="protein sequence ID" value="CAF3811221.1"/>
    <property type="molecule type" value="Genomic_DNA"/>
</dbReference>
<dbReference type="EMBL" id="CAJNOW010016675">
    <property type="protein sequence ID" value="CAF1651724.1"/>
    <property type="molecule type" value="Genomic_DNA"/>
</dbReference>
<dbReference type="AlphaFoldDB" id="A0A816EMU3"/>
<dbReference type="EMBL" id="CAJNRF010009401">
    <property type="protein sequence ID" value="CAF2109463.1"/>
    <property type="molecule type" value="Genomic_DNA"/>
</dbReference>
<dbReference type="EMBL" id="CAJOBH010007879">
    <property type="protein sequence ID" value="CAF4096671.1"/>
    <property type="molecule type" value="Genomic_DNA"/>
</dbReference>